<protein>
    <submittedName>
        <fullName evidence="2">Uncharacterized protein</fullName>
    </submittedName>
</protein>
<feature type="region of interest" description="Disordered" evidence="1">
    <location>
        <begin position="34"/>
        <end position="78"/>
    </location>
</feature>
<accession>A0A8R1EGE4</accession>
<organism evidence="2 3">
    <name type="scientific">Caenorhabditis japonica</name>
    <dbReference type="NCBI Taxonomy" id="281687"/>
    <lineage>
        <taxon>Eukaryota</taxon>
        <taxon>Metazoa</taxon>
        <taxon>Ecdysozoa</taxon>
        <taxon>Nematoda</taxon>
        <taxon>Chromadorea</taxon>
        <taxon>Rhabditida</taxon>
        <taxon>Rhabditina</taxon>
        <taxon>Rhabditomorpha</taxon>
        <taxon>Rhabditoidea</taxon>
        <taxon>Rhabditidae</taxon>
        <taxon>Peloderinae</taxon>
        <taxon>Caenorhabditis</taxon>
    </lineage>
</organism>
<reference evidence="2" key="2">
    <citation type="submission" date="2022-06" db="UniProtKB">
        <authorList>
            <consortium name="EnsemblMetazoa"/>
        </authorList>
    </citation>
    <scope>IDENTIFICATION</scope>
    <source>
        <strain evidence="2">DF5081</strain>
    </source>
</reference>
<name>A0A8R1EGE4_CAEJA</name>
<proteinExistence type="predicted"/>
<dbReference type="Proteomes" id="UP000005237">
    <property type="component" value="Unassembled WGS sequence"/>
</dbReference>
<evidence type="ECO:0000256" key="1">
    <source>
        <dbReference type="SAM" id="MobiDB-lite"/>
    </source>
</evidence>
<dbReference type="AlphaFoldDB" id="A0A8R1EGE4"/>
<dbReference type="EnsemblMetazoa" id="CJA33075.1">
    <property type="protein sequence ID" value="CJA33075.1"/>
    <property type="gene ID" value="WBGene00208922"/>
</dbReference>
<evidence type="ECO:0000313" key="2">
    <source>
        <dbReference type="EnsemblMetazoa" id="CJA33075.1"/>
    </source>
</evidence>
<keyword evidence="3" id="KW-1185">Reference proteome</keyword>
<evidence type="ECO:0000313" key="3">
    <source>
        <dbReference type="Proteomes" id="UP000005237"/>
    </source>
</evidence>
<sequence length="98" mass="11717">MNSMNSLNSAFSFEEMCQNLQNFASMDWSKEVENEFAAQKEREEEEERLRNEELENQKAPGLQLQNSPRNHQQKRNRQNQNNLCNFLYKFPVKFLVSI</sequence>
<feature type="compositionally biased region" description="Basic and acidic residues" evidence="1">
    <location>
        <begin position="34"/>
        <end position="56"/>
    </location>
</feature>
<reference evidence="3" key="1">
    <citation type="submission" date="2010-08" db="EMBL/GenBank/DDBJ databases">
        <authorList>
            <consortium name="Caenorhabditis japonica Sequencing Consortium"/>
            <person name="Wilson R.K."/>
        </authorList>
    </citation>
    <scope>NUCLEOTIDE SEQUENCE [LARGE SCALE GENOMIC DNA]</scope>
    <source>
        <strain evidence="3">DF5081</strain>
    </source>
</reference>